<dbReference type="InterPro" id="IPR011032">
    <property type="entry name" value="GroES-like_sf"/>
</dbReference>
<feature type="domain" description="Alcohol dehydrogenase-like N-terminal" evidence="2">
    <location>
        <begin position="31"/>
        <end position="117"/>
    </location>
</feature>
<reference evidence="3 4" key="1">
    <citation type="submission" date="2022-05" db="EMBL/GenBank/DDBJ databases">
        <title>Genome Sequencing of Bee-Associated Microbes.</title>
        <authorList>
            <person name="Dunlap C."/>
        </authorList>
    </citation>
    <scope>NUCLEOTIDE SEQUENCE [LARGE SCALE GENOMIC DNA]</scope>
    <source>
        <strain evidence="3 4">NRRL B-14421</strain>
    </source>
</reference>
<dbReference type="PANTHER" id="PTHR44154:SF1">
    <property type="entry name" value="QUINONE OXIDOREDUCTASE"/>
    <property type="match status" value="1"/>
</dbReference>
<comment type="caution">
    <text evidence="3">The sequence shown here is derived from an EMBL/GenBank/DDBJ whole genome shotgun (WGS) entry which is preliminary data.</text>
</comment>
<gene>
    <name evidence="3" type="ORF">M5X19_34070</name>
</gene>
<evidence type="ECO:0000256" key="1">
    <source>
        <dbReference type="ARBA" id="ARBA00022857"/>
    </source>
</evidence>
<dbReference type="InterPro" id="IPR013154">
    <property type="entry name" value="ADH-like_N"/>
</dbReference>
<dbReference type="PANTHER" id="PTHR44154">
    <property type="entry name" value="QUINONE OXIDOREDUCTASE"/>
    <property type="match status" value="1"/>
</dbReference>
<evidence type="ECO:0000259" key="2">
    <source>
        <dbReference type="Pfam" id="PF08240"/>
    </source>
</evidence>
<proteinExistence type="predicted"/>
<accession>A0ABT4GNQ6</accession>
<dbReference type="InterPro" id="IPR051603">
    <property type="entry name" value="Zinc-ADH_QOR/CCCR"/>
</dbReference>
<evidence type="ECO:0000313" key="4">
    <source>
        <dbReference type="Proteomes" id="UP001527099"/>
    </source>
</evidence>
<dbReference type="RefSeq" id="WP_268618422.1">
    <property type="nucleotide sequence ID" value="NZ_JAMDMX010000171.1"/>
</dbReference>
<dbReference type="SUPFAM" id="SSF50129">
    <property type="entry name" value="GroES-like"/>
    <property type="match status" value="1"/>
</dbReference>
<keyword evidence="1" id="KW-0521">NADP</keyword>
<dbReference type="Pfam" id="PF08240">
    <property type="entry name" value="ADH_N"/>
    <property type="match status" value="1"/>
</dbReference>
<dbReference type="Proteomes" id="UP001527099">
    <property type="component" value="Unassembled WGS sequence"/>
</dbReference>
<organism evidence="3 4">
    <name type="scientific">Paenibacillus alginolyticus</name>
    <dbReference type="NCBI Taxonomy" id="59839"/>
    <lineage>
        <taxon>Bacteria</taxon>
        <taxon>Bacillati</taxon>
        <taxon>Bacillota</taxon>
        <taxon>Bacilli</taxon>
        <taxon>Bacillales</taxon>
        <taxon>Paenibacillaceae</taxon>
        <taxon>Paenibacillus</taxon>
    </lineage>
</organism>
<keyword evidence="4" id="KW-1185">Reference proteome</keyword>
<evidence type="ECO:0000313" key="3">
    <source>
        <dbReference type="EMBL" id="MCY9697847.1"/>
    </source>
</evidence>
<dbReference type="Gene3D" id="3.90.180.10">
    <property type="entry name" value="Medium-chain alcohol dehydrogenases, catalytic domain"/>
    <property type="match status" value="1"/>
</dbReference>
<dbReference type="EMBL" id="JAMDMX010000171">
    <property type="protein sequence ID" value="MCY9697847.1"/>
    <property type="molecule type" value="Genomic_DNA"/>
</dbReference>
<sequence>MVANAVMKAAVLESYAEPFKYTEISRPIAKQGEVLVRIKASGVNPLDIKIQAGKADHARTKLPAVLGIDLAGVVESVGASVESFHVGDEVYGMTGGIGGIQGSLAEFAAVDADLLVNRAKHEAK</sequence>
<name>A0ABT4GNQ6_9BACL</name>
<protein>
    <submittedName>
        <fullName evidence="3">Alcohol dehydrogenase catalytic domain-containing protein</fullName>
    </submittedName>
</protein>